<dbReference type="Proteomes" id="UP000676336">
    <property type="component" value="Unassembled WGS sequence"/>
</dbReference>
<gene>
    <name evidence="1" type="ORF">SMN809_LOCUS23654</name>
</gene>
<comment type="caution">
    <text evidence="1">The sequence shown here is derived from an EMBL/GenBank/DDBJ whole genome shotgun (WGS) entry which is preliminary data.</text>
</comment>
<evidence type="ECO:0000313" key="2">
    <source>
        <dbReference type="Proteomes" id="UP000676336"/>
    </source>
</evidence>
<protein>
    <submittedName>
        <fullName evidence="1">Uncharacterized protein</fullName>
    </submittedName>
</protein>
<accession>A0A8S2SP97</accession>
<name>A0A8S2SP97_9BILA</name>
<sequence>MMDQNFSNDTSGDVIATTLANRSGCAQRPTCSQDFIKFIPMPPVNGEADESAAMAAPTFAQMARLLLEQQMSSS</sequence>
<dbReference type="AlphaFoldDB" id="A0A8S2SP97"/>
<evidence type="ECO:0000313" key="1">
    <source>
        <dbReference type="EMBL" id="CAF4243080.1"/>
    </source>
</evidence>
<proteinExistence type="predicted"/>
<organism evidence="1 2">
    <name type="scientific">Rotaria magnacalcarata</name>
    <dbReference type="NCBI Taxonomy" id="392030"/>
    <lineage>
        <taxon>Eukaryota</taxon>
        <taxon>Metazoa</taxon>
        <taxon>Spiralia</taxon>
        <taxon>Gnathifera</taxon>
        <taxon>Rotifera</taxon>
        <taxon>Eurotatoria</taxon>
        <taxon>Bdelloidea</taxon>
        <taxon>Philodinida</taxon>
        <taxon>Philodinidae</taxon>
        <taxon>Rotaria</taxon>
    </lineage>
</organism>
<dbReference type="EMBL" id="CAJOBI010025620">
    <property type="protein sequence ID" value="CAF4243080.1"/>
    <property type="molecule type" value="Genomic_DNA"/>
</dbReference>
<reference evidence="1" key="1">
    <citation type="submission" date="2021-02" db="EMBL/GenBank/DDBJ databases">
        <authorList>
            <person name="Nowell W R."/>
        </authorList>
    </citation>
    <scope>NUCLEOTIDE SEQUENCE</scope>
</reference>